<evidence type="ECO:0000256" key="1">
    <source>
        <dbReference type="ARBA" id="ARBA00007705"/>
    </source>
</evidence>
<feature type="domain" description="DNA-directed DNA polymerase family A palm" evidence="19">
    <location>
        <begin position="756"/>
        <end position="967"/>
    </location>
</feature>
<dbReference type="GO" id="GO:0008408">
    <property type="term" value="F:3'-5' exonuclease activity"/>
    <property type="evidence" value="ECO:0007669"/>
    <property type="project" value="UniProtKB-UniRule"/>
</dbReference>
<protein>
    <recommendedName>
        <fullName evidence="3 15">DNA polymerase I</fullName>
        <ecNumber evidence="2 15">2.7.7.7</ecNumber>
    </recommendedName>
</protein>
<evidence type="ECO:0000259" key="18">
    <source>
        <dbReference type="SMART" id="SM00475"/>
    </source>
</evidence>
<dbReference type="InterPro" id="IPR043502">
    <property type="entry name" value="DNA/RNA_pol_sf"/>
</dbReference>
<dbReference type="GO" id="GO:0003677">
    <property type="term" value="F:DNA binding"/>
    <property type="evidence" value="ECO:0007669"/>
    <property type="project" value="UniProtKB-UniRule"/>
</dbReference>
<dbReference type="SMART" id="SM00279">
    <property type="entry name" value="HhH2"/>
    <property type="match status" value="1"/>
</dbReference>
<comment type="similarity">
    <text evidence="1 16">Belongs to the DNA polymerase type-A family.</text>
</comment>
<dbReference type="CDD" id="cd06139">
    <property type="entry name" value="DNA_polA_I_Ecoli_like_exo"/>
    <property type="match status" value="1"/>
</dbReference>
<dbReference type="InterPro" id="IPR036279">
    <property type="entry name" value="5-3_exonuclease_C_sf"/>
</dbReference>
<comment type="function">
    <text evidence="16">In addition to polymerase activity, this DNA polymerase exhibits 3'-5' and 5'-3' exonuclease activity.</text>
</comment>
<dbReference type="SUPFAM" id="SSF53098">
    <property type="entry name" value="Ribonuclease H-like"/>
    <property type="match status" value="1"/>
</dbReference>
<dbReference type="FunFam" id="1.10.150.20:FF:000003">
    <property type="entry name" value="DNA polymerase I"/>
    <property type="match status" value="1"/>
</dbReference>
<dbReference type="CDD" id="cd09859">
    <property type="entry name" value="PIN_53EXO"/>
    <property type="match status" value="1"/>
</dbReference>
<evidence type="ECO:0000313" key="20">
    <source>
        <dbReference type="EMBL" id="QDU26446.1"/>
    </source>
</evidence>
<dbReference type="InterPro" id="IPR008918">
    <property type="entry name" value="HhH2"/>
</dbReference>
<dbReference type="InterPro" id="IPR018320">
    <property type="entry name" value="DNA_polymerase_1"/>
</dbReference>
<evidence type="ECO:0000256" key="6">
    <source>
        <dbReference type="ARBA" id="ARBA00022705"/>
    </source>
</evidence>
<dbReference type="SUPFAM" id="SSF47807">
    <property type="entry name" value="5' to 3' exonuclease, C-terminal subdomain"/>
    <property type="match status" value="1"/>
</dbReference>
<dbReference type="InterPro" id="IPR036397">
    <property type="entry name" value="RNaseH_sf"/>
</dbReference>
<dbReference type="AlphaFoldDB" id="A0A517Y895"/>
<evidence type="ECO:0000256" key="5">
    <source>
        <dbReference type="ARBA" id="ARBA00022695"/>
    </source>
</evidence>
<dbReference type="PANTHER" id="PTHR10133">
    <property type="entry name" value="DNA POLYMERASE I"/>
    <property type="match status" value="1"/>
</dbReference>
<dbReference type="Proteomes" id="UP000315017">
    <property type="component" value="Chromosome"/>
</dbReference>
<feature type="domain" description="5'-3' exonuclease" evidence="18">
    <location>
        <begin position="69"/>
        <end position="323"/>
    </location>
</feature>
<dbReference type="Gene3D" id="3.30.70.370">
    <property type="match status" value="1"/>
</dbReference>
<dbReference type="KEGG" id="aagg:ETAA8_15240"/>
<keyword evidence="10 16" id="KW-0269">Exonuclease</keyword>
<dbReference type="SMART" id="SM00474">
    <property type="entry name" value="35EXOc"/>
    <property type="match status" value="1"/>
</dbReference>
<evidence type="ECO:0000259" key="17">
    <source>
        <dbReference type="SMART" id="SM00474"/>
    </source>
</evidence>
<dbReference type="FunFam" id="1.20.1060.10:FF:000001">
    <property type="entry name" value="DNA polymerase I"/>
    <property type="match status" value="1"/>
</dbReference>
<evidence type="ECO:0000256" key="11">
    <source>
        <dbReference type="ARBA" id="ARBA00022932"/>
    </source>
</evidence>
<evidence type="ECO:0000256" key="15">
    <source>
        <dbReference type="NCBIfam" id="TIGR00593"/>
    </source>
</evidence>
<dbReference type="EMBL" id="CP036274">
    <property type="protein sequence ID" value="QDU26446.1"/>
    <property type="molecule type" value="Genomic_DNA"/>
</dbReference>
<dbReference type="GO" id="GO:0006302">
    <property type="term" value="P:double-strand break repair"/>
    <property type="evidence" value="ECO:0007669"/>
    <property type="project" value="TreeGrafter"/>
</dbReference>
<sequence>MAKKATSQPLLAGFDDPAPAPAVAITPTPATILPTVPVDHAALDTHAVVVNEAALAKAPANEPLSLKGKRVYLVDAYSLIYQVFHALPEMTGPSGQPVGAAHGFVRDMLDLIENRGADLLIAAFDHPSATFRTELYTEYKANRQEMPVDLQPQIPLIKQFMDALGIPALALAGYEADDLLATLALQAHEAGAECLIVTSDKDCRQLITDNVRLYNIRKNEAMDAAGLLEVWGIRPNQVVDFQSLVGDSVDNVPGIPGIGPKTATTLLQKYETLEGVYEHLDELKGKQRENIEKGRESAFMSRDLVRLKADLELDFNWSIGLIGGMQPAVLAELNRHAGFKQLAKRMESLAAKFAGDALPTAPGPTHDFSSAEFVAKREIVASSPAAEVVSRPMVATADPWIVDYRTVATVEQLDELIEQMKQQKEIVIDTETTSLRARQAEIVGYSFCWTPGVAYYLPVRAPAGETVIDPQLALEKLRPVLEDPQIAKVGQNIKYDQLILRSAGVTLRGVAFDTMVADYLIDPGERSHNLDDLAVRHLGHQNITIDTLIGTGKNQKRMDEVPVAIITQYAAEDADVPLRLKAVLEPRLAEQDLLPLFHELEIPLIDVLAEMEFNGIRVDRERLKQLDEQFTLRIAALEKEIYEIAGAEFNIDSRLQLSKLLFEDLKLPIVKRTKTGPSTDVDVLEELARLHPLPAKIIDYRQNSKLQSTYVLALQELIHPGTGRVHTSFKQDVAATGRLSSQDPNLQNIPVRSEAGRAIRSAFLPGPDGWLLMTADYSQIELRVLAHFSGDVTLQQAFILDRDIHTQVASDVYGVPLEQVTREMRRNAKAINFGIIYGQSPFGLSKALDISQGDAAEFIEAYFSRLPGVEKFMEQVLLDCRRVGWVSTILGRRRPVQGVRDPRVQVNKRQRTLPERIAINTVIQGSAADIIKRAMINVHRRLAKEQLQSRLLLQIHDELVFEFPPDEQERLAQLVGEEMSTAAQLSVPLKVDVKTGPNWAACEVLE</sequence>
<keyword evidence="6 16" id="KW-0235">DNA replication</keyword>
<evidence type="ECO:0000256" key="10">
    <source>
        <dbReference type="ARBA" id="ARBA00022839"/>
    </source>
</evidence>
<evidence type="ECO:0000256" key="7">
    <source>
        <dbReference type="ARBA" id="ARBA00022722"/>
    </source>
</evidence>
<dbReference type="CDD" id="cd09898">
    <property type="entry name" value="H3TH_53EXO"/>
    <property type="match status" value="1"/>
</dbReference>
<evidence type="ECO:0000313" key="21">
    <source>
        <dbReference type="Proteomes" id="UP000315017"/>
    </source>
</evidence>
<dbReference type="InterPro" id="IPR012337">
    <property type="entry name" value="RNaseH-like_sf"/>
</dbReference>
<evidence type="ECO:0000259" key="19">
    <source>
        <dbReference type="SMART" id="SM00482"/>
    </source>
</evidence>
<keyword evidence="5 16" id="KW-0548">Nucleotidyltransferase</keyword>
<dbReference type="InterPro" id="IPR020045">
    <property type="entry name" value="DNA_polI_H3TH"/>
</dbReference>
<dbReference type="Gene3D" id="1.20.1060.10">
    <property type="entry name" value="Taq DNA Polymerase, Chain T, domain 4"/>
    <property type="match status" value="1"/>
</dbReference>
<evidence type="ECO:0000256" key="12">
    <source>
        <dbReference type="ARBA" id="ARBA00023125"/>
    </source>
</evidence>
<dbReference type="SUPFAM" id="SSF88723">
    <property type="entry name" value="PIN domain-like"/>
    <property type="match status" value="1"/>
</dbReference>
<keyword evidence="9 16" id="KW-0378">Hydrolase</keyword>
<dbReference type="InterPro" id="IPR001098">
    <property type="entry name" value="DNA-dir_DNA_pol_A_palm_dom"/>
</dbReference>
<dbReference type="PRINTS" id="PR00868">
    <property type="entry name" value="DNAPOLI"/>
</dbReference>
<dbReference type="NCBIfam" id="NF004397">
    <property type="entry name" value="PRK05755.1"/>
    <property type="match status" value="1"/>
</dbReference>
<comment type="catalytic activity">
    <reaction evidence="14 16">
        <text>DNA(n) + a 2'-deoxyribonucleoside 5'-triphosphate = DNA(n+1) + diphosphate</text>
        <dbReference type="Rhea" id="RHEA:22508"/>
        <dbReference type="Rhea" id="RHEA-COMP:17339"/>
        <dbReference type="Rhea" id="RHEA-COMP:17340"/>
        <dbReference type="ChEBI" id="CHEBI:33019"/>
        <dbReference type="ChEBI" id="CHEBI:61560"/>
        <dbReference type="ChEBI" id="CHEBI:173112"/>
        <dbReference type="EC" id="2.7.7.7"/>
    </reaction>
</comment>
<dbReference type="PROSITE" id="PS00447">
    <property type="entry name" value="DNA_POLYMERASE_A"/>
    <property type="match status" value="1"/>
</dbReference>
<gene>
    <name evidence="20" type="primary">polA_1</name>
    <name evidence="16" type="synonym">polA</name>
    <name evidence="20" type="ORF">ETAA8_15240</name>
</gene>
<dbReference type="GO" id="GO:0003887">
    <property type="term" value="F:DNA-directed DNA polymerase activity"/>
    <property type="evidence" value="ECO:0007669"/>
    <property type="project" value="UniProtKB-UniRule"/>
</dbReference>
<dbReference type="PANTHER" id="PTHR10133:SF27">
    <property type="entry name" value="DNA POLYMERASE NU"/>
    <property type="match status" value="1"/>
</dbReference>
<evidence type="ECO:0000256" key="3">
    <source>
        <dbReference type="ARBA" id="ARBA00020311"/>
    </source>
</evidence>
<keyword evidence="7" id="KW-0540">Nuclease</keyword>
<dbReference type="CDD" id="cd08637">
    <property type="entry name" value="DNA_pol_A_pol_I_C"/>
    <property type="match status" value="1"/>
</dbReference>
<dbReference type="GO" id="GO:0008409">
    <property type="term" value="F:5'-3' exonuclease activity"/>
    <property type="evidence" value="ECO:0007669"/>
    <property type="project" value="UniProtKB-UniRule"/>
</dbReference>
<keyword evidence="21" id="KW-1185">Reference proteome</keyword>
<dbReference type="InterPro" id="IPR020046">
    <property type="entry name" value="5-3_exonucl_a-hlix_arch_N"/>
</dbReference>
<dbReference type="InterPro" id="IPR029060">
    <property type="entry name" value="PIN-like_dom_sf"/>
</dbReference>
<dbReference type="Gene3D" id="3.30.420.10">
    <property type="entry name" value="Ribonuclease H-like superfamily/Ribonuclease H"/>
    <property type="match status" value="1"/>
</dbReference>
<dbReference type="NCBIfam" id="TIGR00593">
    <property type="entry name" value="pola"/>
    <property type="match status" value="1"/>
</dbReference>
<dbReference type="FunFam" id="1.10.150.20:FF:000002">
    <property type="entry name" value="DNA polymerase I"/>
    <property type="match status" value="1"/>
</dbReference>
<accession>A0A517Y895</accession>
<keyword evidence="12 16" id="KW-0238">DNA-binding</keyword>
<dbReference type="OrthoDB" id="9806424at2"/>
<dbReference type="SMART" id="SM00482">
    <property type="entry name" value="POLAc"/>
    <property type="match status" value="1"/>
</dbReference>
<organism evidence="20 21">
    <name type="scientific">Anatilimnocola aggregata</name>
    <dbReference type="NCBI Taxonomy" id="2528021"/>
    <lineage>
        <taxon>Bacteria</taxon>
        <taxon>Pseudomonadati</taxon>
        <taxon>Planctomycetota</taxon>
        <taxon>Planctomycetia</taxon>
        <taxon>Pirellulales</taxon>
        <taxon>Pirellulaceae</taxon>
        <taxon>Anatilimnocola</taxon>
    </lineage>
</organism>
<dbReference type="Pfam" id="PF01367">
    <property type="entry name" value="5_3_exonuc"/>
    <property type="match status" value="1"/>
</dbReference>
<evidence type="ECO:0000256" key="16">
    <source>
        <dbReference type="RuleBase" id="RU004460"/>
    </source>
</evidence>
<evidence type="ECO:0000256" key="4">
    <source>
        <dbReference type="ARBA" id="ARBA00022679"/>
    </source>
</evidence>
<dbReference type="InterPro" id="IPR002421">
    <property type="entry name" value="5-3_exonuclease"/>
</dbReference>
<dbReference type="Gene3D" id="1.10.150.20">
    <property type="entry name" value="5' to 3' exonuclease, C-terminal subdomain"/>
    <property type="match status" value="2"/>
</dbReference>
<reference evidence="20 21" key="1">
    <citation type="submission" date="2019-02" db="EMBL/GenBank/DDBJ databases">
        <title>Deep-cultivation of Planctomycetes and their phenomic and genomic characterization uncovers novel biology.</title>
        <authorList>
            <person name="Wiegand S."/>
            <person name="Jogler M."/>
            <person name="Boedeker C."/>
            <person name="Pinto D."/>
            <person name="Vollmers J."/>
            <person name="Rivas-Marin E."/>
            <person name="Kohn T."/>
            <person name="Peeters S.H."/>
            <person name="Heuer A."/>
            <person name="Rast P."/>
            <person name="Oberbeckmann S."/>
            <person name="Bunk B."/>
            <person name="Jeske O."/>
            <person name="Meyerdierks A."/>
            <person name="Storesund J.E."/>
            <person name="Kallscheuer N."/>
            <person name="Luecker S."/>
            <person name="Lage O.M."/>
            <person name="Pohl T."/>
            <person name="Merkel B.J."/>
            <person name="Hornburger P."/>
            <person name="Mueller R.-W."/>
            <person name="Bruemmer F."/>
            <person name="Labrenz M."/>
            <person name="Spormann A.M."/>
            <person name="Op den Camp H."/>
            <person name="Overmann J."/>
            <person name="Amann R."/>
            <person name="Jetten M.S.M."/>
            <person name="Mascher T."/>
            <person name="Medema M.H."/>
            <person name="Devos D.P."/>
            <person name="Kaster A.-K."/>
            <person name="Ovreas L."/>
            <person name="Rohde M."/>
            <person name="Galperin M.Y."/>
            <person name="Jogler C."/>
        </authorList>
    </citation>
    <scope>NUCLEOTIDE SEQUENCE [LARGE SCALE GENOMIC DNA]</scope>
    <source>
        <strain evidence="20 21">ETA_A8</strain>
    </source>
</reference>
<dbReference type="SMART" id="SM00475">
    <property type="entry name" value="53EXOc"/>
    <property type="match status" value="1"/>
</dbReference>
<evidence type="ECO:0000256" key="2">
    <source>
        <dbReference type="ARBA" id="ARBA00012417"/>
    </source>
</evidence>
<dbReference type="Pfam" id="PF01612">
    <property type="entry name" value="DNA_pol_A_exo1"/>
    <property type="match status" value="1"/>
</dbReference>
<keyword evidence="4 16" id="KW-0808">Transferase</keyword>
<dbReference type="InterPro" id="IPR002298">
    <property type="entry name" value="DNA_polymerase_A"/>
</dbReference>
<evidence type="ECO:0000256" key="13">
    <source>
        <dbReference type="ARBA" id="ARBA00023204"/>
    </source>
</evidence>
<dbReference type="Pfam" id="PF00476">
    <property type="entry name" value="DNA_pol_A"/>
    <property type="match status" value="1"/>
</dbReference>
<name>A0A517Y895_9BACT</name>
<dbReference type="Gene3D" id="3.40.50.1010">
    <property type="entry name" value="5'-nuclease"/>
    <property type="match status" value="1"/>
</dbReference>
<keyword evidence="11 16" id="KW-0239">DNA-directed DNA polymerase</keyword>
<keyword evidence="8 16" id="KW-0227">DNA damage</keyword>
<dbReference type="SUPFAM" id="SSF56672">
    <property type="entry name" value="DNA/RNA polymerases"/>
    <property type="match status" value="1"/>
</dbReference>
<dbReference type="InterPro" id="IPR019760">
    <property type="entry name" value="DNA-dir_DNA_pol_A_CS"/>
</dbReference>
<dbReference type="InterPro" id="IPR002562">
    <property type="entry name" value="3'-5'_exonuclease_dom"/>
</dbReference>
<evidence type="ECO:0000256" key="8">
    <source>
        <dbReference type="ARBA" id="ARBA00022763"/>
    </source>
</evidence>
<feature type="domain" description="3'-5' exonuclease" evidence="17">
    <location>
        <begin position="404"/>
        <end position="589"/>
    </location>
</feature>
<dbReference type="GO" id="GO:0006261">
    <property type="term" value="P:DNA-templated DNA replication"/>
    <property type="evidence" value="ECO:0007669"/>
    <property type="project" value="UniProtKB-UniRule"/>
</dbReference>
<dbReference type="Pfam" id="PF02739">
    <property type="entry name" value="5_3_exonuc_N"/>
    <property type="match status" value="1"/>
</dbReference>
<keyword evidence="13 16" id="KW-0234">DNA repair</keyword>
<dbReference type="EC" id="2.7.7.7" evidence="2 15"/>
<proteinExistence type="inferred from homology"/>
<evidence type="ECO:0000256" key="9">
    <source>
        <dbReference type="ARBA" id="ARBA00022801"/>
    </source>
</evidence>
<evidence type="ECO:0000256" key="14">
    <source>
        <dbReference type="ARBA" id="ARBA00049244"/>
    </source>
</evidence>
<dbReference type="RefSeq" id="WP_145087020.1">
    <property type="nucleotide sequence ID" value="NZ_CP036274.1"/>
</dbReference>